<evidence type="ECO:0000313" key="1">
    <source>
        <dbReference type="EMBL" id="QCI59717.1"/>
    </source>
</evidence>
<keyword evidence="2" id="KW-1185">Reference proteome</keyword>
<dbReference type="EMBL" id="CP034413">
    <property type="protein sequence ID" value="QCI59717.1"/>
    <property type="molecule type" value="Genomic_DNA"/>
</dbReference>
<dbReference type="RefSeq" id="WP_158629779.1">
    <property type="nucleotide sequence ID" value="NZ_CP034413.3"/>
</dbReference>
<organism evidence="1 2">
    <name type="scientific">Dysosmobacter welbionis</name>
    <dbReference type="NCBI Taxonomy" id="2093857"/>
    <lineage>
        <taxon>Bacteria</taxon>
        <taxon>Bacillati</taxon>
        <taxon>Bacillota</taxon>
        <taxon>Clostridia</taxon>
        <taxon>Eubacteriales</taxon>
        <taxon>Oscillospiraceae</taxon>
        <taxon>Dysosmobacter</taxon>
    </lineage>
</organism>
<reference evidence="2" key="1">
    <citation type="submission" date="2018-12" db="EMBL/GenBank/DDBJ databases">
        <title>Dusodibacter welbiota gen. nov., sp. nov., isolated from human faeces and emended description of the Oscillibacter genus.</title>
        <authorList>
            <person name="Le Roy T."/>
            <person name="Van der Smissen P."/>
            <person name="Delzenne N."/>
            <person name="Muccioli G."/>
            <person name="Collet J.F."/>
            <person name="Cani P.D."/>
        </authorList>
    </citation>
    <scope>NUCLEOTIDE SEQUENCE [LARGE SCALE GENOMIC DNA]</scope>
    <source>
        <strain evidence="2">J115</strain>
    </source>
</reference>
<proteinExistence type="predicted"/>
<accession>A0A4D7AZL8</accession>
<dbReference type="AlphaFoldDB" id="A0A4D7AZL8"/>
<evidence type="ECO:0000313" key="2">
    <source>
        <dbReference type="Proteomes" id="UP000298642"/>
    </source>
</evidence>
<sequence length="84" mass="9087">MVYPLSLVTAMYLVKSLKEMPVHFSAGSTPDTYAHITKAAQKGAAKAMGKVPANALRKVGTARMRRRRVRASFLPRIGQGIGCV</sequence>
<protein>
    <submittedName>
        <fullName evidence="1">Uncharacterized protein</fullName>
    </submittedName>
</protein>
<dbReference type="KEGG" id="obj:EIO64_11225"/>
<gene>
    <name evidence="1" type="ORF">EIO64_11225</name>
</gene>
<dbReference type="Proteomes" id="UP000298642">
    <property type="component" value="Chromosome"/>
</dbReference>
<name>A0A4D7AZL8_9FIRM</name>